<keyword evidence="3" id="KW-0460">Magnesium</keyword>
<reference evidence="5" key="1">
    <citation type="submission" date="2020-10" db="EMBL/GenBank/DDBJ databases">
        <authorList>
            <person name="Gilroy R."/>
        </authorList>
    </citation>
    <scope>NUCLEOTIDE SEQUENCE</scope>
    <source>
        <strain evidence="5">CHK199-13235</strain>
    </source>
</reference>
<dbReference type="InterPro" id="IPR013341">
    <property type="entry name" value="Mandelate_racemase_N_dom"/>
</dbReference>
<dbReference type="InterPro" id="IPR046945">
    <property type="entry name" value="RHMD-like"/>
</dbReference>
<keyword evidence="2" id="KW-0479">Metal-binding</keyword>
<evidence type="ECO:0000259" key="4">
    <source>
        <dbReference type="SMART" id="SM00922"/>
    </source>
</evidence>
<dbReference type="Gene3D" id="3.30.390.10">
    <property type="entry name" value="Enolase-like, N-terminal domain"/>
    <property type="match status" value="1"/>
</dbReference>
<evidence type="ECO:0000313" key="6">
    <source>
        <dbReference type="Proteomes" id="UP000824002"/>
    </source>
</evidence>
<dbReference type="Gene3D" id="3.20.20.120">
    <property type="entry name" value="Enolase-like C-terminal domain"/>
    <property type="match status" value="1"/>
</dbReference>
<dbReference type="InterPro" id="IPR013342">
    <property type="entry name" value="Mandelate_racemase_C"/>
</dbReference>
<dbReference type="PANTHER" id="PTHR13794:SF58">
    <property type="entry name" value="MITOCHONDRIAL ENOLASE SUPERFAMILY MEMBER 1"/>
    <property type="match status" value="1"/>
</dbReference>
<dbReference type="GO" id="GO:0016052">
    <property type="term" value="P:carbohydrate catabolic process"/>
    <property type="evidence" value="ECO:0007669"/>
    <property type="project" value="TreeGrafter"/>
</dbReference>
<dbReference type="GO" id="GO:0000287">
    <property type="term" value="F:magnesium ion binding"/>
    <property type="evidence" value="ECO:0007669"/>
    <property type="project" value="TreeGrafter"/>
</dbReference>
<dbReference type="GO" id="GO:0016836">
    <property type="term" value="F:hydro-lyase activity"/>
    <property type="evidence" value="ECO:0007669"/>
    <property type="project" value="TreeGrafter"/>
</dbReference>
<sequence length="374" mass="41547">MKIVDVRSVILRQPTVEMIGDGSQDTIVILIDTDEGITGIGEVDSAPDVVKSIINMPASHMACMGLKELLIGEDPLDVERLWRKMYSKSIYYGRRSAAIHAMSGIDLALWDIIGKKLGIPVGKALGGTYRNRIQAYCSVLMPGTEAEIEELVSKHMSKGYQGIKLGWGALGESFEKDIRLVKAARKALGPNKKLMIDIGMRWTDVKGAMRVLQAFEEQDVYWVEEPFHPDNLDGYARLRASTNVHISGGEEVGTLHEYRELLSRGCVDIVQPDLSRCGGLTVARKLIDLAEEYNAVIIPHAFKTNILMAATLQYISALPNAWYLEFCEQDTILRQTLTTPLFSIDKEGFVDIPQKCGLGVEINMDTVRKYQVVG</sequence>
<dbReference type="InterPro" id="IPR036849">
    <property type="entry name" value="Enolase-like_C_sf"/>
</dbReference>
<accession>A0A9D1FKV2</accession>
<reference evidence="5" key="2">
    <citation type="journal article" date="2021" name="PeerJ">
        <title>Extensive microbial diversity within the chicken gut microbiome revealed by metagenomics and culture.</title>
        <authorList>
            <person name="Gilroy R."/>
            <person name="Ravi A."/>
            <person name="Getino M."/>
            <person name="Pursley I."/>
            <person name="Horton D.L."/>
            <person name="Alikhan N.F."/>
            <person name="Baker D."/>
            <person name="Gharbi K."/>
            <person name="Hall N."/>
            <person name="Watson M."/>
            <person name="Adriaenssens E.M."/>
            <person name="Foster-Nyarko E."/>
            <person name="Jarju S."/>
            <person name="Secka A."/>
            <person name="Antonio M."/>
            <person name="Oren A."/>
            <person name="Chaudhuri R.R."/>
            <person name="La Ragione R."/>
            <person name="Hildebrand F."/>
            <person name="Pallen M.J."/>
        </authorList>
    </citation>
    <scope>NUCLEOTIDE SEQUENCE</scope>
    <source>
        <strain evidence="5">CHK199-13235</strain>
    </source>
</reference>
<dbReference type="EMBL" id="DVJP01000010">
    <property type="protein sequence ID" value="HIS75333.1"/>
    <property type="molecule type" value="Genomic_DNA"/>
</dbReference>
<proteinExistence type="predicted"/>
<dbReference type="SFLD" id="SFLDG00179">
    <property type="entry name" value="mandelate_racemase"/>
    <property type="match status" value="1"/>
</dbReference>
<comment type="cofactor">
    <cofactor evidence="1">
        <name>Mg(2+)</name>
        <dbReference type="ChEBI" id="CHEBI:18420"/>
    </cofactor>
</comment>
<dbReference type="Proteomes" id="UP000824002">
    <property type="component" value="Unassembled WGS sequence"/>
</dbReference>
<dbReference type="PANTHER" id="PTHR13794">
    <property type="entry name" value="ENOLASE SUPERFAMILY, MANDELATE RACEMASE"/>
    <property type="match status" value="1"/>
</dbReference>
<dbReference type="InterPro" id="IPR029017">
    <property type="entry name" value="Enolase-like_N"/>
</dbReference>
<dbReference type="SFLD" id="SFLDS00001">
    <property type="entry name" value="Enolase"/>
    <property type="match status" value="1"/>
</dbReference>
<comment type="caution">
    <text evidence="5">The sequence shown here is derived from an EMBL/GenBank/DDBJ whole genome shotgun (WGS) entry which is preliminary data.</text>
</comment>
<evidence type="ECO:0000313" key="5">
    <source>
        <dbReference type="EMBL" id="HIS75333.1"/>
    </source>
</evidence>
<evidence type="ECO:0000256" key="3">
    <source>
        <dbReference type="ARBA" id="ARBA00022842"/>
    </source>
</evidence>
<gene>
    <name evidence="5" type="ORF">IAB51_00845</name>
</gene>
<dbReference type="Pfam" id="PF13378">
    <property type="entry name" value="MR_MLE_C"/>
    <property type="match status" value="1"/>
</dbReference>
<feature type="domain" description="Mandelate racemase/muconate lactonizing enzyme C-terminal" evidence="4">
    <location>
        <begin position="145"/>
        <end position="245"/>
    </location>
</feature>
<evidence type="ECO:0000256" key="2">
    <source>
        <dbReference type="ARBA" id="ARBA00022723"/>
    </source>
</evidence>
<name>A0A9D1FKV2_9FIRM</name>
<dbReference type="InterPro" id="IPR029065">
    <property type="entry name" value="Enolase_C-like"/>
</dbReference>
<organism evidence="5 6">
    <name type="scientific">Candidatus Merdivicinus excrementipullorum</name>
    <dbReference type="NCBI Taxonomy" id="2840867"/>
    <lineage>
        <taxon>Bacteria</taxon>
        <taxon>Bacillati</taxon>
        <taxon>Bacillota</taxon>
        <taxon>Clostridia</taxon>
        <taxon>Eubacteriales</taxon>
        <taxon>Oscillospiraceae</taxon>
        <taxon>Oscillospiraceae incertae sedis</taxon>
        <taxon>Candidatus Merdivicinus</taxon>
    </lineage>
</organism>
<evidence type="ECO:0000256" key="1">
    <source>
        <dbReference type="ARBA" id="ARBA00001946"/>
    </source>
</evidence>
<dbReference type="SMART" id="SM00922">
    <property type="entry name" value="MR_MLE"/>
    <property type="match status" value="1"/>
</dbReference>
<dbReference type="SUPFAM" id="SSF51604">
    <property type="entry name" value="Enolase C-terminal domain-like"/>
    <property type="match status" value="1"/>
</dbReference>
<dbReference type="CDD" id="cd03316">
    <property type="entry name" value="MR_like"/>
    <property type="match status" value="1"/>
</dbReference>
<protein>
    <submittedName>
        <fullName evidence="5">Mandelate racemase/muconate lactonizing enzyme family protein</fullName>
    </submittedName>
</protein>
<dbReference type="SUPFAM" id="SSF54826">
    <property type="entry name" value="Enolase N-terminal domain-like"/>
    <property type="match status" value="1"/>
</dbReference>
<dbReference type="Pfam" id="PF02746">
    <property type="entry name" value="MR_MLE_N"/>
    <property type="match status" value="1"/>
</dbReference>
<dbReference type="AlphaFoldDB" id="A0A9D1FKV2"/>